<organism evidence="4 5">
    <name type="scientific">Plesiomonas shigelloides</name>
    <name type="common">Aeromonas shigelloides</name>
    <dbReference type="NCBI Taxonomy" id="703"/>
    <lineage>
        <taxon>Bacteria</taxon>
        <taxon>Pseudomonadati</taxon>
        <taxon>Pseudomonadota</taxon>
        <taxon>Gammaproteobacteria</taxon>
        <taxon>Enterobacterales</taxon>
        <taxon>Enterobacteriaceae</taxon>
        <taxon>Plesiomonas</taxon>
    </lineage>
</organism>
<feature type="chain" id="PRO_5034713145" evidence="1">
    <location>
        <begin position="23"/>
        <end position="825"/>
    </location>
</feature>
<dbReference type="InterPro" id="IPR001661">
    <property type="entry name" value="Glyco_hydro_37"/>
</dbReference>
<dbReference type="Proteomes" id="UP000664658">
    <property type="component" value="Unassembled WGS sequence"/>
</dbReference>
<evidence type="ECO:0000313" key="5">
    <source>
        <dbReference type="Proteomes" id="UP000664658"/>
    </source>
</evidence>
<name>A0A8I1W2D9_PLESH</name>
<dbReference type="Gene3D" id="3.30.1390.40">
    <property type="entry name" value="Ribosomal protein L30p/L7e"/>
    <property type="match status" value="1"/>
</dbReference>
<reference evidence="4" key="1">
    <citation type="submission" date="2021-03" db="EMBL/GenBank/DDBJ databases">
        <title>Plesiomonas shigelloides zfcc0051, isolated from zebrafish feces.</title>
        <authorList>
            <person name="Vanderhoek Z."/>
            <person name="Gaulke C."/>
        </authorList>
    </citation>
    <scope>NUCLEOTIDE SEQUENCE</scope>
    <source>
        <strain evidence="4">Zfcc0051</strain>
    </source>
</reference>
<feature type="domain" description="Glucosidase YgjK N-terminal" evidence="2">
    <location>
        <begin position="52"/>
        <end position="307"/>
    </location>
</feature>
<dbReference type="InterPro" id="IPR054491">
    <property type="entry name" value="MGH1-like_GH"/>
</dbReference>
<dbReference type="Gene3D" id="1.50.10.10">
    <property type="match status" value="1"/>
</dbReference>
<evidence type="ECO:0000259" key="2">
    <source>
        <dbReference type="Pfam" id="PF21152"/>
    </source>
</evidence>
<dbReference type="Gene3D" id="1.10.287.100">
    <property type="match status" value="1"/>
</dbReference>
<dbReference type="InterPro" id="IPR012341">
    <property type="entry name" value="6hp_glycosidase-like_sf"/>
</dbReference>
<dbReference type="InterPro" id="IPR048450">
    <property type="entry name" value="YgjK_N"/>
</dbReference>
<dbReference type="Pfam" id="PF22422">
    <property type="entry name" value="MGH1-like_GH"/>
    <property type="match status" value="1"/>
</dbReference>
<sequence length="825" mass="91289">MKKHLCAVAVSAALLMPAMSVAAPAASTQDATPAATTQPSQWSAPQFRNVIDRTGKPMFMRDTASKGHMRYNPLFDLGAWHGHLLPASAAEAGGFPGPALVTEEYMNYMADQFDQLSVWKNGKPVTFAMQAYSIPGALVQELTSDDGVTVTLTLRFASNRTSLMETRITSDAPLTLKWQGQLMQAHYGENGQPKGDKLTLAEAYPTYQRTLSTTENGVQVDFGRVRDPNALLTSGESAFMLTRSLPHQTQISADSYRAQADITGSTVFYTTYSHVLTADEARQERARVKEILANPQAVMQASVTRWDEFLQRGLTNPNTSTEQQRVAVKAIETLNGNWRSAAGAVAFDTVTPSVTSRWFSGNLTWPWDSWKQAYAMAHFNPDVAMSNIRAVFSRQIQADDPIRPYDAGYVIDVIGYNMSPERGKASGQPDADGGNWNERNTKPSLAAWAVWEVYNALNNEHQREQEAKAWLDEMYPKLVAYHDWWLRARDTNNNGIPEYGAATDVAHNTADGKMLFSVTYADGKKQEMTGIEAYNALLDSGKPYQSLTIPAQTAASWESGRDDAAVFGFIDEDQLARYVANGGSAGDWQVRFAESRDPKTGQLKGYSLLQESVDQASYWYSDNHYLAQMAEILGKPEEAKAFRSRAEKTAEYINTCMFHAPSGYFYDIEIADKPLANGCAGEPLYKRGKGPEGWSPLFNGAATQANADAVVKVMLDPKEFNTLIPLGTAALTNPAYGPDIYWRGRVWLDQFYFGVKGMEQYGYRAQAVELANKLFRNANGLTQDGPIRENYNPETGAQQGAPNFSWSSAHLYMLYHGFFSADKKS</sequence>
<dbReference type="NCBIfam" id="NF007525">
    <property type="entry name" value="PRK10137.1"/>
    <property type="match status" value="1"/>
</dbReference>
<gene>
    <name evidence="4" type="primary">ygjK</name>
    <name evidence="4" type="ORF">J2R62_00120</name>
</gene>
<evidence type="ECO:0000259" key="3">
    <source>
        <dbReference type="Pfam" id="PF22422"/>
    </source>
</evidence>
<evidence type="ECO:0000256" key="1">
    <source>
        <dbReference type="SAM" id="SignalP"/>
    </source>
</evidence>
<dbReference type="InterPro" id="IPR008928">
    <property type="entry name" value="6-hairpin_glycosidase_sf"/>
</dbReference>
<keyword evidence="4" id="KW-0378">Hydrolase</keyword>
<dbReference type="Gene3D" id="2.70.98.50">
    <property type="entry name" value="putative glycoside hydrolase family protein from bacillus halodurans"/>
    <property type="match status" value="1"/>
</dbReference>
<dbReference type="PANTHER" id="PTHR23403">
    <property type="entry name" value="TREHALASE"/>
    <property type="match status" value="1"/>
</dbReference>
<keyword evidence="4" id="KW-0326">Glycosidase</keyword>
<dbReference type="RefSeq" id="WP_207541354.1">
    <property type="nucleotide sequence ID" value="NZ_JAFNAA010000001.1"/>
</dbReference>
<accession>A0A8I1W2D9</accession>
<dbReference type="GO" id="GO:0004558">
    <property type="term" value="F:alpha-1,4-glucosidase activity"/>
    <property type="evidence" value="ECO:0007669"/>
    <property type="project" value="UniProtKB-EC"/>
</dbReference>
<dbReference type="GO" id="GO:0005993">
    <property type="term" value="P:trehalose catabolic process"/>
    <property type="evidence" value="ECO:0007669"/>
    <property type="project" value="TreeGrafter"/>
</dbReference>
<dbReference type="AlphaFoldDB" id="A0A8I1W2D9"/>
<protein>
    <submittedName>
        <fullName evidence="4">Alpha-glucosidase</fullName>
        <ecNumber evidence="4">3.2.1.20</ecNumber>
    </submittedName>
</protein>
<proteinExistence type="predicted"/>
<feature type="signal peptide" evidence="1">
    <location>
        <begin position="1"/>
        <end position="22"/>
    </location>
</feature>
<feature type="domain" description="Mannosylglycerate hydrolase MGH1-like glycoside hydrolase" evidence="3">
    <location>
        <begin position="364"/>
        <end position="807"/>
    </location>
</feature>
<dbReference type="Pfam" id="PF21152">
    <property type="entry name" value="YgjK_N"/>
    <property type="match status" value="1"/>
</dbReference>
<dbReference type="SUPFAM" id="SSF48208">
    <property type="entry name" value="Six-hairpin glycosidases"/>
    <property type="match status" value="1"/>
</dbReference>
<evidence type="ECO:0000313" key="4">
    <source>
        <dbReference type="EMBL" id="MBO1106637.1"/>
    </source>
</evidence>
<keyword evidence="1" id="KW-0732">Signal</keyword>
<comment type="caution">
    <text evidence="4">The sequence shown here is derived from an EMBL/GenBank/DDBJ whole genome shotgun (WGS) entry which is preliminary data.</text>
</comment>
<dbReference type="EC" id="3.2.1.20" evidence="4"/>
<dbReference type="EMBL" id="JAFNAA010000001">
    <property type="protein sequence ID" value="MBO1106637.1"/>
    <property type="molecule type" value="Genomic_DNA"/>
</dbReference>
<dbReference type="PANTHER" id="PTHR23403:SF1">
    <property type="entry name" value="TREHALASE"/>
    <property type="match status" value="1"/>
</dbReference>
<dbReference type="GO" id="GO:0004555">
    <property type="term" value="F:alpha,alpha-trehalase activity"/>
    <property type="evidence" value="ECO:0007669"/>
    <property type="project" value="InterPro"/>
</dbReference>